<sequence length="327" mass="35800">MYKVNAPCVLLSVLLFLLMGEARAFTCITSDGGVIGAGGSEEPLPVRIRVSPNLVDGKNSIVNVSQIYCKNDLPGNHIWTDYLYFKAVSVRKADLYPLTLGITINGKDFDIPGNMLSLKNLEYLFQVVSGGKRNVPINMYIKMNKRPSRDVVIKKGDVIAKIDMWQVNNQVGCPECGPYNWLLIADNDAYFATTTCTINGAKQMNIDFGPISQDNFTTDVESAVIKQNHNLDYYCEDSNASQDIAVRLVGNASGFSSEVIKTSNENIGIAMVYKGKIVKPNEIFNSKVVNGIGSDTLTFVPIKKNVPFNEINTGPFTGSATLVFSVP</sequence>
<dbReference type="RefSeq" id="WP_223307137.1">
    <property type="nucleotide sequence ID" value="NZ_CBDHWN010000124.1"/>
</dbReference>
<reference evidence="4 5" key="1">
    <citation type="submission" date="2023-07" db="EMBL/GenBank/DDBJ databases">
        <title>Pathogens genome sequencing project 196.</title>
        <authorList>
            <person name="Cao X."/>
        </authorList>
    </citation>
    <scope>NUCLEOTIDE SEQUENCE [LARGE SCALE GENOMIC DNA]</scope>
    <source>
        <strain evidence="4 5">SM41</strain>
    </source>
</reference>
<evidence type="ECO:0000259" key="3">
    <source>
        <dbReference type="Pfam" id="PF09160"/>
    </source>
</evidence>
<dbReference type="Pfam" id="PF09160">
    <property type="entry name" value="FimH_man-bind"/>
    <property type="match status" value="1"/>
</dbReference>
<comment type="caution">
    <text evidence="4">The sequence shown here is derived from an EMBL/GenBank/DDBJ whole genome shotgun (WGS) entry which is preliminary data.</text>
</comment>
<dbReference type="Gene3D" id="2.60.40.1090">
    <property type="entry name" value="Fimbrial-type adhesion domain"/>
    <property type="match status" value="2"/>
</dbReference>
<feature type="chain" id="PRO_5044848259" evidence="1">
    <location>
        <begin position="25"/>
        <end position="327"/>
    </location>
</feature>
<protein>
    <submittedName>
        <fullName evidence="4">Fimbrial protein</fullName>
    </submittedName>
</protein>
<name>A0ABD5BFP3_SERMA</name>
<dbReference type="InterPro" id="IPR000259">
    <property type="entry name" value="Adhesion_dom_fimbrial"/>
</dbReference>
<dbReference type="InterPro" id="IPR015243">
    <property type="entry name" value="FimH_man-bd"/>
</dbReference>
<evidence type="ECO:0000313" key="4">
    <source>
        <dbReference type="EMBL" id="MDQ9555222.1"/>
    </source>
</evidence>
<dbReference type="AlphaFoldDB" id="A0ABD5BFP3"/>
<dbReference type="InterPro" id="IPR036937">
    <property type="entry name" value="Adhesion_dom_fimbrial_sf"/>
</dbReference>
<evidence type="ECO:0000256" key="1">
    <source>
        <dbReference type="SAM" id="SignalP"/>
    </source>
</evidence>
<evidence type="ECO:0000259" key="2">
    <source>
        <dbReference type="Pfam" id="PF00419"/>
    </source>
</evidence>
<feature type="domain" description="FimH mannose-binding" evidence="3">
    <location>
        <begin position="27"/>
        <end position="169"/>
    </location>
</feature>
<keyword evidence="1" id="KW-0732">Signal</keyword>
<feature type="signal peptide" evidence="1">
    <location>
        <begin position="1"/>
        <end position="24"/>
    </location>
</feature>
<dbReference type="Proteomes" id="UP001234811">
    <property type="component" value="Unassembled WGS sequence"/>
</dbReference>
<dbReference type="Pfam" id="PF00419">
    <property type="entry name" value="Fimbrial"/>
    <property type="match status" value="1"/>
</dbReference>
<evidence type="ECO:0000313" key="5">
    <source>
        <dbReference type="Proteomes" id="UP001234811"/>
    </source>
</evidence>
<accession>A0ABD5BFP3</accession>
<dbReference type="InterPro" id="IPR008966">
    <property type="entry name" value="Adhesion_dom_sf"/>
</dbReference>
<feature type="domain" description="Fimbrial-type adhesion" evidence="2">
    <location>
        <begin position="193"/>
        <end position="325"/>
    </location>
</feature>
<proteinExistence type="predicted"/>
<organism evidence="4 5">
    <name type="scientific">Serratia marcescens</name>
    <dbReference type="NCBI Taxonomy" id="615"/>
    <lineage>
        <taxon>Bacteria</taxon>
        <taxon>Pseudomonadati</taxon>
        <taxon>Pseudomonadota</taxon>
        <taxon>Gammaproteobacteria</taxon>
        <taxon>Enterobacterales</taxon>
        <taxon>Yersiniaceae</taxon>
        <taxon>Serratia</taxon>
    </lineage>
</organism>
<gene>
    <name evidence="4" type="ORF">RF091_06755</name>
</gene>
<dbReference type="EMBL" id="JAVIPQ010000118">
    <property type="protein sequence ID" value="MDQ9555222.1"/>
    <property type="molecule type" value="Genomic_DNA"/>
</dbReference>
<dbReference type="SUPFAM" id="SSF49401">
    <property type="entry name" value="Bacterial adhesins"/>
    <property type="match status" value="2"/>
</dbReference>